<sequence>MKTRKKIWSMKSSRHRAAIHLVVLMLCVYQCNGQCFGGTETYEKTTGIKFTFGTSQGLLTQPGTGITRDCTAICRQTPSCAAFSVDYENSRCQSYTMGSSGHRNSLQEKIGSNFYEKICLRGVSNLSAMCGDRLWAFERVLGAYLEGFDDREERNVQSKTECEKLCLFETGFTCRSAEYDETQNICRLSREDRRSQPNAFRRQVGGNVDYLENQCVRPLPDCRYHPRPDNAVLSMDELQFAASQGECEALCDQARGFTCRAFTFAVDEKRCYLSGDDSISLNNAPLMLKRGALYAEKQCSISQCEDGMFTFEKVTGHFLRSAQQVGLSMAASPGVTLECSQRCLESGSDCPAFILDYAAMKCFKLDRNTQGRGSDLAARDGQSYFEKICLRGNIRSCQGRAWAFERRPGKELRGHDDAKVGIVQSRRDCMEACLGERRFECRSAEYDAKTSECKLSSEDRRSKPAEYVDAPPHIEYLENQCIQGDFRGCNFEAVANFYPRYLDLVIPSVSDEMDCERRCYAYKDFICRSFSYYPSGNQCFLSGDDRASAGNEAMMTRPGTNYYERNCRNADGNMNQLPPLGPGTLDPQGTLFGRPVDAADSLLPTGKSLSPGAYGPGFGPPRPPYGGSPNVPPFPLGGNRPGGPPPTFGGPPPTFGGPMPPGGGIRCPGRMEFEKITGFEMTGERGFSLGRERLPGVTLQCARRCQNDPRCAAFNIDYRASECVGLTVVTDSSRIDLRPTAGVAYFEGICLRGGGCGQTWTFERYVNYELRGFVAMRYQGISKIECQERCLEERAVICRSASYNFRRRECFLSSEDRFSQPQAFIASVDTDYLENQCAPRPARCVYRNQQRDMQLMYVDKSLSAFSDSSCQQACDVEREFVCRSFTFLSQTGLNTNQCLLSGDTGIAVGRSGFVPVPGALFAERECTGPPGPPGTFPGGPLGPSNAPPGYSGPPRYGHSNLPPYPSQGYPRPSQGYPGPSQGYPGPSQGYPGPSQGYPGQQYHSNYGNSFSPTNNYPPALLPGRPYQSYPGGNNYYGGGGGSNYPVGRFNSGPSAIPPVGPTVGGFAGHYPPGFQGGFQGGFVDAASNGIYSDADLSPYPCRFTLTYEKVAGAMYTNARRDPIKTWVDLGITAHCLVECAQQRDRCLAVSLENVRGGRQRCYALDRSADGDNQPLQAAPDLGYFQKICLRERPCPKAWAFTRVPGFELALKNTLEVRNVHSRRQCQDECLRSSNVICRSATYYSRERICKISADTRRTQPDYFKKATPDVDYMENECAPQPANCEYSDFPGRFLPFSDRFVARAFDVTECRRLCDQEREFPCRSFNFHPLRRECFLSSDDTFTADKNALLTDRDFFYSERGSCSNVKVDCTQSDMLITFMFAAPFEGRVYATGNPQACFELGSAQNQLVLRVPLGTQCGTVQQGRGRYVNHVVIQQNSVIMQETDKTVRVECAFDASDQTLSYAPQGNRQFEGGGISVSVPFRPSATNIVSNTAPTPHVSMRIVTRAGQVAQAVGLGEDLQLRIEIDPSSAFGIFARNLEARTENGELLTLIDNTGCPRDPNIFPGLFVEQGTRNLYANFKAFRFPSTSSVNFVVTIHFCQDICDPVQCFNGMFSFGRRRRDVGNETAELEEKEEKEEVATTAAVPVTTTVRMVQEASSTEEEAPLEGELVKDVPVDPVSEEQPASTSQPDTKANKTYDSDALHLPPGYPTGISAEEQQLQLNKAVVPSPDSKDEENKENEISGNELLPSEMPLQLRLVVGEDSMPNENNDTTKKNVNRNKFTVNPNFNPYGVHPETVYSEDGYVCTPSSTVIASVFTTVFFNVGLVAGFIFFYRTKKRQWQKLSGLEQPASFQGSEQGFSPEVLFRSVYDRLPPRPSFSTLQNAITARHSGNKAAEQPLSDEMLR</sequence>
<reference evidence="6 7" key="1">
    <citation type="submission" date="2020-04" db="EMBL/GenBank/DDBJ databases">
        <authorList>
            <person name="Alioto T."/>
            <person name="Alioto T."/>
            <person name="Gomez Garrido J."/>
        </authorList>
    </citation>
    <scope>NUCLEOTIDE SEQUENCE [LARGE SCALE GENOMIC DNA]</scope>
</reference>
<feature type="signal peptide" evidence="3">
    <location>
        <begin position="1"/>
        <end position="33"/>
    </location>
</feature>
<dbReference type="PANTHER" id="PTHR47327:SF9">
    <property type="entry name" value="NO MECHANORECEPTOR POTENTIAL A, ISOFORM A"/>
    <property type="match status" value="1"/>
</dbReference>
<feature type="domain" description="ZP" evidence="5">
    <location>
        <begin position="1369"/>
        <end position="1616"/>
    </location>
</feature>
<dbReference type="SMART" id="SM00473">
    <property type="entry name" value="PAN_AP"/>
    <property type="match status" value="12"/>
</dbReference>
<feature type="domain" description="Apple" evidence="4">
    <location>
        <begin position="222"/>
        <end position="299"/>
    </location>
</feature>
<evidence type="ECO:0000259" key="4">
    <source>
        <dbReference type="PROSITE" id="PS50948"/>
    </source>
</evidence>
<dbReference type="PROSITE" id="PS50948">
    <property type="entry name" value="PAN"/>
    <property type="match status" value="12"/>
</dbReference>
<feature type="domain" description="Apple" evidence="4">
    <location>
        <begin position="1284"/>
        <end position="1363"/>
    </location>
</feature>
<accession>A0A8S1C600</accession>
<keyword evidence="7" id="KW-1185">Reference proteome</keyword>
<dbReference type="Pfam" id="PF00024">
    <property type="entry name" value="PAN_1"/>
    <property type="match status" value="8"/>
</dbReference>
<feature type="domain" description="Apple" evidence="4">
    <location>
        <begin position="667"/>
        <end position="750"/>
    </location>
</feature>
<keyword evidence="2" id="KW-0472">Membrane</keyword>
<dbReference type="PANTHER" id="PTHR47327">
    <property type="entry name" value="FI18240P1-RELATED"/>
    <property type="match status" value="1"/>
</dbReference>
<keyword evidence="3" id="KW-0732">Signal</keyword>
<feature type="compositionally biased region" description="Pro residues" evidence="1">
    <location>
        <begin position="642"/>
        <end position="658"/>
    </location>
</feature>
<feature type="compositionally biased region" description="Polar residues" evidence="1">
    <location>
        <begin position="1003"/>
        <end position="1016"/>
    </location>
</feature>
<dbReference type="SMART" id="SM00241">
    <property type="entry name" value="ZP"/>
    <property type="match status" value="1"/>
</dbReference>
<feature type="region of interest" description="Disordered" evidence="1">
    <location>
        <begin position="607"/>
        <end position="658"/>
    </location>
</feature>
<feature type="domain" description="Apple" evidence="4">
    <location>
        <begin position="397"/>
        <end position="481"/>
    </location>
</feature>
<feature type="domain" description="Apple" evidence="4">
    <location>
        <begin position="844"/>
        <end position="926"/>
    </location>
</feature>
<dbReference type="SUPFAM" id="SSF57414">
    <property type="entry name" value="Hairpin loop containing domain-like"/>
    <property type="match status" value="10"/>
</dbReference>
<organism evidence="6 7">
    <name type="scientific">Cloeon dipterum</name>
    <dbReference type="NCBI Taxonomy" id="197152"/>
    <lineage>
        <taxon>Eukaryota</taxon>
        <taxon>Metazoa</taxon>
        <taxon>Ecdysozoa</taxon>
        <taxon>Arthropoda</taxon>
        <taxon>Hexapoda</taxon>
        <taxon>Insecta</taxon>
        <taxon>Pterygota</taxon>
        <taxon>Palaeoptera</taxon>
        <taxon>Ephemeroptera</taxon>
        <taxon>Pisciforma</taxon>
        <taxon>Baetidae</taxon>
        <taxon>Cloeon</taxon>
    </lineage>
</organism>
<evidence type="ECO:0008006" key="8">
    <source>
        <dbReference type="Google" id="ProtNLM"/>
    </source>
</evidence>
<evidence type="ECO:0000259" key="5">
    <source>
        <dbReference type="PROSITE" id="PS51034"/>
    </source>
</evidence>
<feature type="domain" description="Apple" evidence="4">
    <location>
        <begin position="1101"/>
        <end position="1188"/>
    </location>
</feature>
<name>A0A8S1C600_9INSE</name>
<keyword evidence="2" id="KW-0812">Transmembrane</keyword>
<dbReference type="InterPro" id="IPR003609">
    <property type="entry name" value="Pan_app"/>
</dbReference>
<feature type="domain" description="Apple" evidence="4">
    <location>
        <begin position="130"/>
        <end position="215"/>
    </location>
</feature>
<dbReference type="EMBL" id="CADEPI010000031">
    <property type="protein sequence ID" value="CAB3367591.1"/>
    <property type="molecule type" value="Genomic_DNA"/>
</dbReference>
<proteinExistence type="predicted"/>
<protein>
    <recommendedName>
        <fullName evidence="8">ZP domain-containing protein</fullName>
    </recommendedName>
</protein>
<feature type="domain" description="Apple" evidence="4">
    <location>
        <begin position="304"/>
        <end position="389"/>
    </location>
</feature>
<feature type="region of interest" description="Disordered" evidence="1">
    <location>
        <begin position="1726"/>
        <end position="1748"/>
    </location>
</feature>
<dbReference type="Gene3D" id="3.50.4.10">
    <property type="entry name" value="Hepatocyte Growth Factor"/>
    <property type="match status" value="8"/>
</dbReference>
<evidence type="ECO:0000313" key="7">
    <source>
        <dbReference type="Proteomes" id="UP000494165"/>
    </source>
</evidence>
<feature type="region of interest" description="Disordered" evidence="1">
    <location>
        <begin position="924"/>
        <end position="1024"/>
    </location>
</feature>
<evidence type="ECO:0000313" key="6">
    <source>
        <dbReference type="EMBL" id="CAB3367591.1"/>
    </source>
</evidence>
<feature type="domain" description="Apple" evidence="4">
    <location>
        <begin position="756"/>
        <end position="837"/>
    </location>
</feature>
<feature type="domain" description="Apple" evidence="4">
    <location>
        <begin position="489"/>
        <end position="567"/>
    </location>
</feature>
<feature type="compositionally biased region" description="Basic and acidic residues" evidence="1">
    <location>
        <begin position="1731"/>
        <end position="1741"/>
    </location>
</feature>
<dbReference type="OrthoDB" id="6430118at2759"/>
<keyword evidence="2" id="KW-1133">Transmembrane helix</keyword>
<feature type="chain" id="PRO_5035827268" description="ZP domain-containing protein" evidence="3">
    <location>
        <begin position="34"/>
        <end position="1906"/>
    </location>
</feature>
<evidence type="ECO:0000256" key="2">
    <source>
        <dbReference type="SAM" id="Phobius"/>
    </source>
</evidence>
<feature type="transmembrane region" description="Helical" evidence="2">
    <location>
        <begin position="1812"/>
        <end position="1834"/>
    </location>
</feature>
<feature type="compositionally biased region" description="Pro residues" evidence="1">
    <location>
        <begin position="618"/>
        <end position="635"/>
    </location>
</feature>
<gene>
    <name evidence="6" type="ORF">CLODIP_2_CD01158</name>
</gene>
<dbReference type="InterPro" id="IPR001507">
    <property type="entry name" value="ZP_dom"/>
</dbReference>
<feature type="region of interest" description="Disordered" evidence="1">
    <location>
        <begin position="1656"/>
        <end position="1712"/>
    </location>
</feature>
<feature type="domain" description="Apple" evidence="4">
    <location>
        <begin position="35"/>
        <end position="119"/>
    </location>
</feature>
<dbReference type="CDD" id="cd01099">
    <property type="entry name" value="PAN_AP_HGF"/>
    <property type="match status" value="7"/>
</dbReference>
<feature type="compositionally biased region" description="Polar residues" evidence="1">
    <location>
        <begin position="1683"/>
        <end position="1692"/>
    </location>
</feature>
<dbReference type="InterPro" id="IPR052774">
    <property type="entry name" value="Celegans_DevNeuronal_Protein"/>
</dbReference>
<feature type="compositionally biased region" description="Low complexity" evidence="1">
    <location>
        <begin position="967"/>
        <end position="1002"/>
    </location>
</feature>
<dbReference type="Proteomes" id="UP000494165">
    <property type="component" value="Unassembled WGS sequence"/>
</dbReference>
<evidence type="ECO:0000256" key="1">
    <source>
        <dbReference type="SAM" id="MobiDB-lite"/>
    </source>
</evidence>
<feature type="domain" description="Apple" evidence="4">
    <location>
        <begin position="1194"/>
        <end position="1277"/>
    </location>
</feature>
<comment type="caution">
    <text evidence="6">The sequence shown here is derived from an EMBL/GenBank/DDBJ whole genome shotgun (WGS) entry which is preliminary data.</text>
</comment>
<feature type="compositionally biased region" description="Basic and acidic residues" evidence="1">
    <location>
        <begin position="1693"/>
        <end position="1702"/>
    </location>
</feature>
<dbReference type="PROSITE" id="PS51034">
    <property type="entry name" value="ZP_2"/>
    <property type="match status" value="1"/>
</dbReference>
<evidence type="ECO:0000256" key="3">
    <source>
        <dbReference type="SAM" id="SignalP"/>
    </source>
</evidence>
<dbReference type="GO" id="GO:0009653">
    <property type="term" value="P:anatomical structure morphogenesis"/>
    <property type="evidence" value="ECO:0007669"/>
    <property type="project" value="TreeGrafter"/>
</dbReference>